<reference evidence="1 2" key="1">
    <citation type="submission" date="2018-12" db="EMBL/GenBank/DDBJ databases">
        <authorList>
            <person name="Li K."/>
        </authorList>
    </citation>
    <scope>NUCLEOTIDE SEQUENCE [LARGE SCALE GENOMIC DNA]</scope>
    <source>
        <strain evidence="2">CR22</strain>
    </source>
</reference>
<dbReference type="EMBL" id="CP034463">
    <property type="protein sequence ID" value="AZP17013.1"/>
    <property type="molecule type" value="Genomic_DNA"/>
</dbReference>
<evidence type="ECO:0000313" key="1">
    <source>
        <dbReference type="EMBL" id="AZP17013.1"/>
    </source>
</evidence>
<organism evidence="1 2">
    <name type="scientific">Streptomyces aquilus</name>
    <dbReference type="NCBI Taxonomy" id="2548456"/>
    <lineage>
        <taxon>Bacteria</taxon>
        <taxon>Bacillati</taxon>
        <taxon>Actinomycetota</taxon>
        <taxon>Actinomycetes</taxon>
        <taxon>Kitasatosporales</taxon>
        <taxon>Streptomycetaceae</taxon>
        <taxon>Streptomyces</taxon>
    </lineage>
</organism>
<evidence type="ECO:0008006" key="3">
    <source>
        <dbReference type="Google" id="ProtNLM"/>
    </source>
</evidence>
<proteinExistence type="predicted"/>
<sequence>MPAHPVTRGDRGFGGRGGAAMIEPIYVPILPTRPRAWKAFEALDTRLRSRIAPLWTIVPCVGPERARGERPALEPDDDRTVLEPWLVPLMDRLITAVDGAPGWIDASHVESQVRGSAVGLWRLATRSGLRLVTGPERDHTLQRYTADLAFQSGRGLGIRILVDEPPDERSSAALLGMVDRLCLPPSRTDLILDMGEITAGDETDKGAIAALDLLGTLLPWRTVVLASGAFPRFQEQGGAEFTHVVRRYDHQLNHLVHRSRPAFPRAVLYGDYSVEHVSAANIPPSKDPYGPPWGLLRYTTPDDFLIARAPMRGRARAERVRELARWITEYEGFRGAEFSEGERWLQACADGEGTKGSGNPETWMKVGHIQHMSFVVRRLMSAVE</sequence>
<accession>A0A3Q9BUS0</accession>
<dbReference type="KEGG" id="saqu:EJC51_13340"/>
<name>A0A3Q9BUS0_9ACTN</name>
<evidence type="ECO:0000313" key="2">
    <source>
        <dbReference type="Proteomes" id="UP000280197"/>
    </source>
</evidence>
<dbReference type="InterPro" id="IPR025683">
    <property type="entry name" value="Protein_beta"/>
</dbReference>
<dbReference type="Proteomes" id="UP000280197">
    <property type="component" value="Chromosome"/>
</dbReference>
<dbReference type="Pfam" id="PF14350">
    <property type="entry name" value="Beta_protein"/>
    <property type="match status" value="1"/>
</dbReference>
<protein>
    <recommendedName>
        <fullName evidence="3">T4 beta protein</fullName>
    </recommendedName>
</protein>
<gene>
    <name evidence="1" type="ORF">EJC51_13340</name>
</gene>
<keyword evidence="2" id="KW-1185">Reference proteome</keyword>
<dbReference type="AlphaFoldDB" id="A0A3Q9BUS0"/>